<protein>
    <submittedName>
        <fullName evidence="1">Uncharacterized protein</fullName>
    </submittedName>
</protein>
<comment type="caution">
    <text evidence="1">The sequence shown here is derived from an EMBL/GenBank/DDBJ whole genome shotgun (WGS) entry which is preliminary data.</text>
</comment>
<proteinExistence type="predicted"/>
<reference evidence="1 2" key="1">
    <citation type="submission" date="2018-11" db="EMBL/GenBank/DDBJ databases">
        <title>Vibrio LJC006 sp. nov., isolated from seawater during the bloom of the enteromorpha.</title>
        <authorList>
            <person name="Liang J."/>
        </authorList>
    </citation>
    <scope>NUCLEOTIDE SEQUENCE [LARGE SCALE GENOMIC DNA]</scope>
    <source>
        <strain evidence="1 2">LJC006</strain>
    </source>
</reference>
<dbReference type="EMBL" id="RJVQ01000004">
    <property type="protein sequence ID" value="RQW62892.1"/>
    <property type="molecule type" value="Genomic_DNA"/>
</dbReference>
<accession>A0A3N9U0U2</accession>
<dbReference type="Proteomes" id="UP000281112">
    <property type="component" value="Unassembled WGS sequence"/>
</dbReference>
<sequence>MYFDVFLSLKISISYFFKPYANKEVYWIFIKLFDGLYQINDGFLIIDGFMAEANERKLQKSDLTNVIESW</sequence>
<dbReference type="AlphaFoldDB" id="A0A3N9U0U2"/>
<keyword evidence="2" id="KW-1185">Reference proteome</keyword>
<gene>
    <name evidence="1" type="ORF">EES38_11220</name>
</gene>
<name>A0A3N9U0U2_9VIBR</name>
<evidence type="ECO:0000313" key="1">
    <source>
        <dbReference type="EMBL" id="RQW62892.1"/>
    </source>
</evidence>
<organism evidence="1 2">
    <name type="scientific">Vibrio viridaestus</name>
    <dbReference type="NCBI Taxonomy" id="2487322"/>
    <lineage>
        <taxon>Bacteria</taxon>
        <taxon>Pseudomonadati</taxon>
        <taxon>Pseudomonadota</taxon>
        <taxon>Gammaproteobacteria</taxon>
        <taxon>Vibrionales</taxon>
        <taxon>Vibrionaceae</taxon>
        <taxon>Vibrio</taxon>
    </lineage>
</organism>
<evidence type="ECO:0000313" key="2">
    <source>
        <dbReference type="Proteomes" id="UP000281112"/>
    </source>
</evidence>